<feature type="binding site" evidence="13">
    <location>
        <position position="94"/>
    </location>
    <ligand>
        <name>Zn(2+)</name>
        <dbReference type="ChEBI" id="CHEBI:29105"/>
        <note>catalytic</note>
    </ligand>
</feature>
<evidence type="ECO:0000256" key="1">
    <source>
        <dbReference type="ARBA" id="ARBA00001947"/>
    </source>
</evidence>
<evidence type="ECO:0000256" key="6">
    <source>
        <dbReference type="ARBA" id="ARBA00022723"/>
    </source>
</evidence>
<evidence type="ECO:0000256" key="4">
    <source>
        <dbReference type="ARBA" id="ARBA00012783"/>
    </source>
</evidence>
<evidence type="ECO:0000256" key="7">
    <source>
        <dbReference type="ARBA" id="ARBA00022801"/>
    </source>
</evidence>
<dbReference type="InterPro" id="IPR016193">
    <property type="entry name" value="Cytidine_deaminase-like"/>
</dbReference>
<dbReference type="InterPro" id="IPR016192">
    <property type="entry name" value="APOBEC/CMP_deaminase_Zn-bd"/>
</dbReference>
<dbReference type="NCBIfam" id="NF004064">
    <property type="entry name" value="PRK05578.1"/>
    <property type="match status" value="1"/>
</dbReference>
<evidence type="ECO:0000256" key="12">
    <source>
        <dbReference type="PIRSR" id="PIRSR606262-1"/>
    </source>
</evidence>
<evidence type="ECO:0000313" key="17">
    <source>
        <dbReference type="Proteomes" id="UP000184474"/>
    </source>
</evidence>
<comment type="catalytic activity">
    <reaction evidence="11 14">
        <text>cytidine + H2O + H(+) = uridine + NH4(+)</text>
        <dbReference type="Rhea" id="RHEA:16069"/>
        <dbReference type="ChEBI" id="CHEBI:15377"/>
        <dbReference type="ChEBI" id="CHEBI:15378"/>
        <dbReference type="ChEBI" id="CHEBI:16704"/>
        <dbReference type="ChEBI" id="CHEBI:17562"/>
        <dbReference type="ChEBI" id="CHEBI:28938"/>
        <dbReference type="EC" id="3.5.4.5"/>
    </reaction>
</comment>
<dbReference type="PANTHER" id="PTHR11644:SF2">
    <property type="entry name" value="CYTIDINE DEAMINASE"/>
    <property type="match status" value="1"/>
</dbReference>
<dbReference type="GO" id="GO:0072527">
    <property type="term" value="P:pyrimidine-containing compound metabolic process"/>
    <property type="evidence" value="ECO:0007669"/>
    <property type="project" value="UniProtKB-ARBA"/>
</dbReference>
<keyword evidence="7 14" id="KW-0378">Hydrolase</keyword>
<dbReference type="Gene3D" id="3.40.140.10">
    <property type="entry name" value="Cytidine Deaminase, domain 2"/>
    <property type="match status" value="1"/>
</dbReference>
<dbReference type="InterPro" id="IPR002125">
    <property type="entry name" value="CMP_dCMP_dom"/>
</dbReference>
<evidence type="ECO:0000256" key="5">
    <source>
        <dbReference type="ARBA" id="ARBA00018266"/>
    </source>
</evidence>
<dbReference type="AlphaFoldDB" id="A0A1M6JJZ5"/>
<feature type="active site" description="Proton donor" evidence="12">
    <location>
        <position position="58"/>
    </location>
</feature>
<evidence type="ECO:0000256" key="11">
    <source>
        <dbReference type="ARBA" id="ARBA00049558"/>
    </source>
</evidence>
<name>A0A1M6JJZ5_REIAG</name>
<dbReference type="GO" id="GO:0042802">
    <property type="term" value="F:identical protein binding"/>
    <property type="evidence" value="ECO:0007669"/>
    <property type="project" value="UniProtKB-ARBA"/>
</dbReference>
<dbReference type="PROSITE" id="PS51747">
    <property type="entry name" value="CYT_DCMP_DEAMINASES_2"/>
    <property type="match status" value="1"/>
</dbReference>
<dbReference type="GO" id="GO:0004126">
    <property type="term" value="F:cytidine deaminase activity"/>
    <property type="evidence" value="ECO:0007669"/>
    <property type="project" value="UniProtKB-UniRule"/>
</dbReference>
<dbReference type="Pfam" id="PF00383">
    <property type="entry name" value="dCMP_cyt_deam_1"/>
    <property type="match status" value="1"/>
</dbReference>
<dbReference type="Proteomes" id="UP000184474">
    <property type="component" value="Unassembled WGS sequence"/>
</dbReference>
<dbReference type="EC" id="3.5.4.5" evidence="4 14"/>
<feature type="binding site" evidence="13">
    <location>
        <position position="91"/>
    </location>
    <ligand>
        <name>Zn(2+)</name>
        <dbReference type="ChEBI" id="CHEBI:29105"/>
        <note>catalytic</note>
    </ligand>
</feature>
<reference evidence="17" key="1">
    <citation type="submission" date="2016-11" db="EMBL/GenBank/DDBJ databases">
        <authorList>
            <person name="Varghese N."/>
            <person name="Submissions S."/>
        </authorList>
    </citation>
    <scope>NUCLEOTIDE SEQUENCE [LARGE SCALE GENOMIC DNA]</scope>
    <source>
        <strain evidence="17">DSM 26134</strain>
    </source>
</reference>
<evidence type="ECO:0000256" key="14">
    <source>
        <dbReference type="RuleBase" id="RU364006"/>
    </source>
</evidence>
<keyword evidence="17" id="KW-1185">Reference proteome</keyword>
<feature type="domain" description="CMP/dCMP-type deaminase" evidence="15">
    <location>
        <begin position="4"/>
        <end position="133"/>
    </location>
</feature>
<gene>
    <name evidence="16" type="ORF">SAMN04488028_101221</name>
</gene>
<dbReference type="SUPFAM" id="SSF53927">
    <property type="entry name" value="Cytidine deaminase-like"/>
    <property type="match status" value="1"/>
</dbReference>
<dbReference type="EMBL" id="FRAA01000001">
    <property type="protein sequence ID" value="SHJ46942.1"/>
    <property type="molecule type" value="Genomic_DNA"/>
</dbReference>
<dbReference type="GO" id="GO:0005829">
    <property type="term" value="C:cytosol"/>
    <property type="evidence" value="ECO:0007669"/>
    <property type="project" value="TreeGrafter"/>
</dbReference>
<proteinExistence type="inferred from homology"/>
<keyword evidence="8 13" id="KW-0862">Zinc</keyword>
<comment type="cofactor">
    <cofactor evidence="1 13 14">
        <name>Zn(2+)</name>
        <dbReference type="ChEBI" id="CHEBI:29105"/>
    </cofactor>
</comment>
<dbReference type="CDD" id="cd01283">
    <property type="entry name" value="cytidine_deaminase"/>
    <property type="match status" value="1"/>
</dbReference>
<evidence type="ECO:0000256" key="13">
    <source>
        <dbReference type="PIRSR" id="PIRSR606262-3"/>
    </source>
</evidence>
<comment type="function">
    <text evidence="2 14">This enzyme scavenges exogenous and endogenous cytidine and 2'-deoxycytidine for UMP synthesis.</text>
</comment>
<evidence type="ECO:0000256" key="8">
    <source>
        <dbReference type="ARBA" id="ARBA00022833"/>
    </source>
</evidence>
<evidence type="ECO:0000259" key="15">
    <source>
        <dbReference type="PROSITE" id="PS51747"/>
    </source>
</evidence>
<organism evidence="16 17">
    <name type="scientific">Reichenbachiella agariperforans</name>
    <dbReference type="NCBI Taxonomy" id="156994"/>
    <lineage>
        <taxon>Bacteria</taxon>
        <taxon>Pseudomonadati</taxon>
        <taxon>Bacteroidota</taxon>
        <taxon>Cytophagia</taxon>
        <taxon>Cytophagales</taxon>
        <taxon>Reichenbachiellaceae</taxon>
        <taxon>Reichenbachiella</taxon>
    </lineage>
</organism>
<keyword evidence="6 13" id="KW-0479">Metal-binding</keyword>
<protein>
    <recommendedName>
        <fullName evidence="5 14">Cytidine deaminase</fullName>
        <ecNumber evidence="4 14">3.5.4.5</ecNumber>
    </recommendedName>
    <alternativeName>
        <fullName evidence="9 14">Cytidine aminohydrolase</fullName>
    </alternativeName>
</protein>
<sequence length="136" mass="14684">MSDQKTEQLIEQAKQVARHAYSPYSRFKVGAALMDQYGNIYSGCNVENISFPCVICAETSAIAQAVSSAGSAMKIDTLVIYTPTASITSPCGNCRQVIHEFSTSATKVICVCNESVQLTLCIEELLPHATNISLDK</sequence>
<evidence type="ECO:0000256" key="9">
    <source>
        <dbReference type="ARBA" id="ARBA00032005"/>
    </source>
</evidence>
<evidence type="ECO:0000313" key="16">
    <source>
        <dbReference type="EMBL" id="SHJ46942.1"/>
    </source>
</evidence>
<evidence type="ECO:0000256" key="2">
    <source>
        <dbReference type="ARBA" id="ARBA00003949"/>
    </source>
</evidence>
<dbReference type="STRING" id="156994.SAMN04488028_101221"/>
<dbReference type="GO" id="GO:0008270">
    <property type="term" value="F:zinc ion binding"/>
    <property type="evidence" value="ECO:0007669"/>
    <property type="project" value="UniProtKB-UniRule"/>
</dbReference>
<dbReference type="NCBIfam" id="TIGR01354">
    <property type="entry name" value="cyt_deam_tetra"/>
    <property type="match status" value="1"/>
</dbReference>
<dbReference type="RefSeq" id="WP_073118642.1">
    <property type="nucleotide sequence ID" value="NZ_FRAA01000001.1"/>
</dbReference>
<dbReference type="FunFam" id="3.40.140.10:FF:000008">
    <property type="entry name" value="Cytidine deaminase"/>
    <property type="match status" value="1"/>
</dbReference>
<dbReference type="PROSITE" id="PS00903">
    <property type="entry name" value="CYT_DCMP_DEAMINASES_1"/>
    <property type="match status" value="1"/>
</dbReference>
<dbReference type="InterPro" id="IPR050202">
    <property type="entry name" value="Cyt/Deoxycyt_deaminase"/>
</dbReference>
<accession>A0A1M6JJZ5</accession>
<dbReference type="InterPro" id="IPR006262">
    <property type="entry name" value="Cyt_deam_tetra"/>
</dbReference>
<dbReference type="PANTHER" id="PTHR11644">
    <property type="entry name" value="CYTIDINE DEAMINASE"/>
    <property type="match status" value="1"/>
</dbReference>
<dbReference type="GO" id="GO:0055086">
    <property type="term" value="P:nucleobase-containing small molecule metabolic process"/>
    <property type="evidence" value="ECO:0007669"/>
    <property type="project" value="UniProtKB-ARBA"/>
</dbReference>
<evidence type="ECO:0000256" key="10">
    <source>
        <dbReference type="ARBA" id="ARBA00049252"/>
    </source>
</evidence>
<evidence type="ECO:0000256" key="3">
    <source>
        <dbReference type="ARBA" id="ARBA00006576"/>
    </source>
</evidence>
<feature type="binding site" evidence="13">
    <location>
        <position position="56"/>
    </location>
    <ligand>
        <name>Zn(2+)</name>
        <dbReference type="ChEBI" id="CHEBI:29105"/>
        <note>catalytic</note>
    </ligand>
</feature>
<comment type="similarity">
    <text evidence="3 14">Belongs to the cytidine and deoxycytidylate deaminase family.</text>
</comment>
<comment type="catalytic activity">
    <reaction evidence="10 14">
        <text>2'-deoxycytidine + H2O + H(+) = 2'-deoxyuridine + NH4(+)</text>
        <dbReference type="Rhea" id="RHEA:13433"/>
        <dbReference type="ChEBI" id="CHEBI:15377"/>
        <dbReference type="ChEBI" id="CHEBI:15378"/>
        <dbReference type="ChEBI" id="CHEBI:15698"/>
        <dbReference type="ChEBI" id="CHEBI:16450"/>
        <dbReference type="ChEBI" id="CHEBI:28938"/>
        <dbReference type="EC" id="3.5.4.5"/>
    </reaction>
</comment>